<accession>A0A7S2LEI3</accession>
<gene>
    <name evidence="2" type="ORF">LDAN0321_LOCUS17345</name>
</gene>
<feature type="region of interest" description="Disordered" evidence="1">
    <location>
        <begin position="93"/>
        <end position="131"/>
    </location>
</feature>
<sequence>MSPFDNDISLIGSDEYFIAQEYARIIRAIVAQAGFLEHRNGDITTDLRAAVGSEPSSEENVDSEDIVEEYNISEQREMERMICDPCSLRQINQERSVTTSSSSNNKRKRRRSTDAGSDKSSNSDSSADDSDLWLPSHALATTNGMHLPIAEVLMKVKRFKSKGALGRPAPFMSRPSNEDNDALLKYKIFKLDKRANAGETHWCGGGWKNICETAAYLSSRNDGKGDKQEYEIVPKRLAEAERAAALSRNSGDVAVYADDDDDDDDEVEIPAWKKSIYGKQMMSVLRTKKRKSLLEKKQKEVEEEHVINVQETTTDSLEGREPSTFHQEIWSWGEVQEEISRTCGEQFVEDVVHETDEAYAEKVSPINMVQGAVKRLGDIHLWEQGIKGPSEKTTGVLKRTWRERMGEGKRERGKNGINPNEARFSNVVKSETKSDEYFDVDLGSCLLEIVGKDGIKKLHAFRSIEVSLFDSEKDI</sequence>
<dbReference type="AlphaFoldDB" id="A0A7S2LEI3"/>
<evidence type="ECO:0000256" key="1">
    <source>
        <dbReference type="SAM" id="MobiDB-lite"/>
    </source>
</evidence>
<evidence type="ECO:0000313" key="2">
    <source>
        <dbReference type="EMBL" id="CAD9603038.1"/>
    </source>
</evidence>
<proteinExistence type="predicted"/>
<dbReference type="EMBL" id="HBGY01028045">
    <property type="protein sequence ID" value="CAD9603038.1"/>
    <property type="molecule type" value="Transcribed_RNA"/>
</dbReference>
<name>A0A7S2LEI3_9STRA</name>
<feature type="compositionally biased region" description="Low complexity" evidence="1">
    <location>
        <begin position="95"/>
        <end position="104"/>
    </location>
</feature>
<organism evidence="2">
    <name type="scientific">Leptocylindrus danicus</name>
    <dbReference type="NCBI Taxonomy" id="163516"/>
    <lineage>
        <taxon>Eukaryota</taxon>
        <taxon>Sar</taxon>
        <taxon>Stramenopiles</taxon>
        <taxon>Ochrophyta</taxon>
        <taxon>Bacillariophyta</taxon>
        <taxon>Coscinodiscophyceae</taxon>
        <taxon>Chaetocerotophycidae</taxon>
        <taxon>Leptocylindrales</taxon>
        <taxon>Leptocylindraceae</taxon>
        <taxon>Leptocylindrus</taxon>
    </lineage>
</organism>
<protein>
    <submittedName>
        <fullName evidence="2">Uncharacterized protein</fullName>
    </submittedName>
</protein>
<reference evidence="2" key="1">
    <citation type="submission" date="2021-01" db="EMBL/GenBank/DDBJ databases">
        <authorList>
            <person name="Corre E."/>
            <person name="Pelletier E."/>
            <person name="Niang G."/>
            <person name="Scheremetjew M."/>
            <person name="Finn R."/>
            <person name="Kale V."/>
            <person name="Holt S."/>
            <person name="Cochrane G."/>
            <person name="Meng A."/>
            <person name="Brown T."/>
            <person name="Cohen L."/>
        </authorList>
    </citation>
    <scope>NUCLEOTIDE SEQUENCE</scope>
    <source>
        <strain evidence="2">B650</strain>
    </source>
</reference>